<evidence type="ECO:0000256" key="6">
    <source>
        <dbReference type="ARBA" id="ARBA00022840"/>
    </source>
</evidence>
<evidence type="ECO:0000259" key="10">
    <source>
        <dbReference type="Pfam" id="PF02463"/>
    </source>
</evidence>
<comment type="similarity">
    <text evidence="2">Belongs to the RecN family.</text>
</comment>
<dbReference type="NCBIfam" id="TIGR00634">
    <property type="entry name" value="recN"/>
    <property type="match status" value="1"/>
</dbReference>
<dbReference type="EMBL" id="QBMP01000091">
    <property type="protein sequence ID" value="PZO55546.1"/>
    <property type="molecule type" value="Genomic_DNA"/>
</dbReference>
<evidence type="ECO:0000313" key="11">
    <source>
        <dbReference type="EMBL" id="PZO55546.1"/>
    </source>
</evidence>
<dbReference type="Pfam" id="PF02463">
    <property type="entry name" value="SMC_N"/>
    <property type="match status" value="1"/>
</dbReference>
<dbReference type="AlphaFoldDB" id="A0A2W4XEF1"/>
<dbReference type="GO" id="GO:0006310">
    <property type="term" value="P:DNA recombination"/>
    <property type="evidence" value="ECO:0007669"/>
    <property type="project" value="InterPro"/>
</dbReference>
<evidence type="ECO:0000313" key="12">
    <source>
        <dbReference type="Proteomes" id="UP000249794"/>
    </source>
</evidence>
<evidence type="ECO:0000256" key="3">
    <source>
        <dbReference type="ARBA" id="ARBA00021315"/>
    </source>
</evidence>
<protein>
    <recommendedName>
        <fullName evidence="3">DNA repair protein RecN</fullName>
    </recommendedName>
    <alternativeName>
        <fullName evidence="8">Recombination protein N</fullName>
    </alternativeName>
</protein>
<dbReference type="GO" id="GO:0005524">
    <property type="term" value="F:ATP binding"/>
    <property type="evidence" value="ECO:0007669"/>
    <property type="project" value="UniProtKB-KW"/>
</dbReference>
<keyword evidence="7" id="KW-0234">DNA repair</keyword>
<evidence type="ECO:0000256" key="8">
    <source>
        <dbReference type="ARBA" id="ARBA00033408"/>
    </source>
</evidence>
<name>A0A2W4XEF1_9CYAN</name>
<feature type="region of interest" description="Disordered" evidence="9">
    <location>
        <begin position="530"/>
        <end position="568"/>
    </location>
</feature>
<feature type="domain" description="RecF/RecN/SMC N-terminal" evidence="10">
    <location>
        <begin position="1"/>
        <end position="516"/>
    </location>
</feature>
<dbReference type="Gene3D" id="3.40.50.300">
    <property type="entry name" value="P-loop containing nucleotide triphosphate hydrolases"/>
    <property type="match status" value="2"/>
</dbReference>
<comment type="function">
    <text evidence="1">May be involved in recombinational repair of damaged DNA.</text>
</comment>
<evidence type="ECO:0000256" key="2">
    <source>
        <dbReference type="ARBA" id="ARBA00009441"/>
    </source>
</evidence>
<dbReference type="GO" id="GO:0006281">
    <property type="term" value="P:DNA repair"/>
    <property type="evidence" value="ECO:0007669"/>
    <property type="project" value="UniProtKB-KW"/>
</dbReference>
<feature type="compositionally biased region" description="Basic and acidic residues" evidence="9">
    <location>
        <begin position="545"/>
        <end position="559"/>
    </location>
</feature>
<evidence type="ECO:0000256" key="5">
    <source>
        <dbReference type="ARBA" id="ARBA00022763"/>
    </source>
</evidence>
<dbReference type="Proteomes" id="UP000249794">
    <property type="component" value="Unassembled WGS sequence"/>
</dbReference>
<dbReference type="PIRSF" id="PIRSF003128">
    <property type="entry name" value="RecN"/>
    <property type="match status" value="1"/>
</dbReference>
<evidence type="ECO:0000256" key="9">
    <source>
        <dbReference type="SAM" id="MobiDB-lite"/>
    </source>
</evidence>
<reference evidence="12" key="1">
    <citation type="submission" date="2018-04" db="EMBL/GenBank/DDBJ databases">
        <authorList>
            <person name="Cornet L."/>
        </authorList>
    </citation>
    <scope>NUCLEOTIDE SEQUENCE [LARGE SCALE GENOMIC DNA]</scope>
</reference>
<keyword evidence="6" id="KW-0067">ATP-binding</keyword>
<dbReference type="InterPro" id="IPR004604">
    <property type="entry name" value="DNA_recomb/repair_RecN"/>
</dbReference>
<dbReference type="PANTHER" id="PTHR11059:SF0">
    <property type="entry name" value="DNA REPAIR PROTEIN RECN"/>
    <property type="match status" value="1"/>
</dbReference>
<keyword evidence="5" id="KW-0227">DNA damage</keyword>
<dbReference type="PANTHER" id="PTHR11059">
    <property type="entry name" value="DNA REPAIR PROTEIN RECN"/>
    <property type="match status" value="1"/>
</dbReference>
<gene>
    <name evidence="11" type="primary">recN</name>
    <name evidence="11" type="ORF">DCF15_10230</name>
</gene>
<proteinExistence type="inferred from homology"/>
<dbReference type="InterPro" id="IPR027417">
    <property type="entry name" value="P-loop_NTPase"/>
</dbReference>
<accession>A0A2W4XEF1</accession>
<dbReference type="InterPro" id="IPR003395">
    <property type="entry name" value="RecF/RecN/SMC_N"/>
</dbReference>
<dbReference type="GO" id="GO:0009432">
    <property type="term" value="P:SOS response"/>
    <property type="evidence" value="ECO:0007669"/>
    <property type="project" value="TreeGrafter"/>
</dbReference>
<sequence length="617" mass="67724">MLSSLKIENFALIDHLELALKPGLNVLTGETGAGKSIILDAIDAALGGKATSRWVRTGTAKASVEAAFDISDSKDSRVADWLKAQDISFKGNAFVCRRDLTTGAGKSSVRSRSQLNGVAVNKPQMEELRHLLIEITAQGQTLQLGSPDLQRDWLDGFGDEALLTQRAQVASDYQAANTAKNSLEARRCAEKQRTEQLDMFQFQSKELGDADLGDPDELESLQIEHQRLSHSVELQQQSYQVYQTLYESDEGEAVADMLGQAENVLIDMLRFDPEVNPILEMVSDALAQVQEAGRQINTYGEGIETDPDRLEDIDQRMRQLKQLCRKYNRTLGELIEHYESIQASLAALGSDGQSTDDLEAAYQHKRQILLKSCDQLTQRRAVTAKALEQALIDQLKPLAMERVKFKVALQSQAPTAYGADLISFLFSPNPGEPLQPLAEIASGGEMSRFLLALKACFSRVDPIGTMVFDEIDVGVSGLVAQAIAEKLYQLGREHQVLCVTHQPLVAAMADAHFHVGKHVVQREATTLAAVNEPKTKKAKKTKTASKSEESKSEESKAEESNAEELSVEERTIVKVTPLDLSSRRDELAQLAGGKSYSDAIAFADALLQQAETIRKAG</sequence>
<dbReference type="CDD" id="cd03241">
    <property type="entry name" value="ABC_RecN"/>
    <property type="match status" value="2"/>
</dbReference>
<reference evidence="11 12" key="2">
    <citation type="submission" date="2018-06" db="EMBL/GenBank/DDBJ databases">
        <title>Metagenomic assembly of (sub)arctic Cyanobacteria and their associated microbiome from non-axenic cultures.</title>
        <authorList>
            <person name="Baurain D."/>
        </authorList>
    </citation>
    <scope>NUCLEOTIDE SEQUENCE [LARGE SCALE GENOMIC DNA]</scope>
    <source>
        <strain evidence="11">ULC027bin1</strain>
    </source>
</reference>
<evidence type="ECO:0000256" key="7">
    <source>
        <dbReference type="ARBA" id="ARBA00023204"/>
    </source>
</evidence>
<evidence type="ECO:0000256" key="4">
    <source>
        <dbReference type="ARBA" id="ARBA00022741"/>
    </source>
</evidence>
<organism evidence="11 12">
    <name type="scientific">Phormidesmis priestleyi</name>
    <dbReference type="NCBI Taxonomy" id="268141"/>
    <lineage>
        <taxon>Bacteria</taxon>
        <taxon>Bacillati</taxon>
        <taxon>Cyanobacteriota</taxon>
        <taxon>Cyanophyceae</taxon>
        <taxon>Leptolyngbyales</taxon>
        <taxon>Leptolyngbyaceae</taxon>
        <taxon>Phormidesmis</taxon>
    </lineage>
</organism>
<evidence type="ECO:0000256" key="1">
    <source>
        <dbReference type="ARBA" id="ARBA00003618"/>
    </source>
</evidence>
<dbReference type="SUPFAM" id="SSF52540">
    <property type="entry name" value="P-loop containing nucleoside triphosphate hydrolases"/>
    <property type="match status" value="1"/>
</dbReference>
<dbReference type="GO" id="GO:0043590">
    <property type="term" value="C:bacterial nucleoid"/>
    <property type="evidence" value="ECO:0007669"/>
    <property type="project" value="TreeGrafter"/>
</dbReference>
<comment type="caution">
    <text evidence="11">The sequence shown here is derived from an EMBL/GenBank/DDBJ whole genome shotgun (WGS) entry which is preliminary data.</text>
</comment>
<keyword evidence="4" id="KW-0547">Nucleotide-binding</keyword>